<dbReference type="Gene3D" id="3.30.200.20">
    <property type="entry name" value="Phosphorylase Kinase, domain 1"/>
    <property type="match status" value="1"/>
</dbReference>
<dbReference type="InterPro" id="IPR036621">
    <property type="entry name" value="Anticodon-bd_dom_sf"/>
</dbReference>
<keyword evidence="2" id="KW-0723">Serine/threonine-protein kinase</keyword>
<dbReference type="Pfam" id="PF05773">
    <property type="entry name" value="RWD"/>
    <property type="match status" value="1"/>
</dbReference>
<evidence type="ECO:0000256" key="6">
    <source>
        <dbReference type="ARBA" id="ARBA00022840"/>
    </source>
</evidence>
<dbReference type="Gene3D" id="3.10.110.10">
    <property type="entry name" value="Ubiquitin Conjugating Enzyme"/>
    <property type="match status" value="1"/>
</dbReference>
<evidence type="ECO:0000256" key="5">
    <source>
        <dbReference type="ARBA" id="ARBA00022777"/>
    </source>
</evidence>
<sequence>MGKKKKQGGKRRSAAVAALEQEEAKEELLALTAIFGEDIEVHEGHDSLGFTLQVVPHPGEAEANYVSVTLVVSFPDDYPSDELTLKLTDASGLEEAAVRQLSKRLHTAAAQYAADGEVCSFQLITEAQEFLQEHNCAPDEEEAVAAAPQSLWHEMLQRDMAAAAAASREQSFRAPIMGDTFYDTLEGGGLFSDATELPMAGSGSGMAMPASAAAVPVVEVRSKQAARPPKPAPPRTPAVPAMEASVASVAQVAAKGGTAAAPAAAADATTAGEREPGAEEAPAVGEVHAAAGVRQASTGGALPHVSAADSRGSLKAGHDSGLSSGGGGSMLKTLGHSIRGVLPKALRRYVDGPSGTPEGSEGGEASVVQLGEEDRRLIRQELFLGHLLTLAASSGAVPPHALPSIAGMLQAEGLIPKWLAYTLTQQPALFDRAFQRVFQQELEAAAAEPDESDRSGMLSPAADPLPASRYETDFTELRPLGRGGYGVVVSAINRLDGRQYAVKKIPLEAHSSGAFERIMREVTTLSRLQHANVVRYYQAWVEACMLADDGEDSELDEWGSDTLTPSSTGGGGWGAAPAGLGSRPGSSAALAMGGAGSRGHLAPVAEVSREGRASTPSKGTRGLREASGHSTDDSGDDSGSGSDDSSRGGELRADASFGFGGGNMAVAGANALLEGGGFLSAWDGQSTSGSQSASHSCSQSGTLSSSAGAATANGGRGGAHASLTLSAGGSDFTFDRSRPPPGGASLTQPPGTQPSRRSGPRQRAMQQTLFIQMEFCPRTLRDVLDSRELDEERRWSILRQILAGLAHIHSQGIIHRDLKPANTFLDSQGNVKLGDFGLAKYNRDGADDNPEPSPSLHGAGQPGWAAGGVAGASALLSDTTGLVGTSYYISPEISEGWATYDSKVDLFSLGVMAFELWKPFSTAMERAVLLRDLREHGVMPADFEADHPVVCRVIRWLLAPNPAERPTAVEVLDEQLTDLLRCLPDNPAMHERVLDAVFSLARTSSAATAAAALEAPGAPIPVQMAVRDHVLSVLKDCFERHGAVGMCSQELGLSSGEDPPGAVQLLTPTGAKLALRWELRQAFVAWFVQQLAAAGGGGSLLLDGLRRYEVAAVQRHAAGQGLPRSFLQADLDFVLPGDRTPAELLLGDAEVGWAGVRVITCTHEALAELPECGDVEVRLGHRSLFELSLAFVGVSREARGSVIQLLSTASAASPLHATARSKRWPSIKAGLEGIGLSAEAIGRCRQLVLQAAGEAEAALFRLRTMLAHTAAGRQHGGGQRSGPRPHSTTAALACLDELQSLLQYLQAWGVPQCSLLVDPLLAPHSEAFSGALFQCHLVQGASGATAVVAAGGRYDSLLKASWARQSALSGTVASMPPLHAVGVTLNADRLVAVAQGSSRWSTPGSPAPVAGLPRLSQADVLVCSRGGGGLLKERMALARSLWDAGLAAEMLPQAAPSLTEQYEYAQSRGIPWLVIINANTFEAADTVRVKAMNARLEEDVSVSELPTYLLAALHPHGTAPPGPGRPLQHAGGSRVGDDGDAGGEQEEPSAHGGRERQRRGGRR</sequence>
<keyword evidence="5" id="KW-0418">Kinase</keyword>
<dbReference type="SUPFAM" id="SSF52954">
    <property type="entry name" value="Class II aaRS ABD-related"/>
    <property type="match status" value="1"/>
</dbReference>
<evidence type="ECO:0000256" key="2">
    <source>
        <dbReference type="ARBA" id="ARBA00022527"/>
    </source>
</evidence>
<dbReference type="InterPro" id="IPR011009">
    <property type="entry name" value="Kinase-like_dom_sf"/>
</dbReference>
<dbReference type="InterPro" id="IPR016135">
    <property type="entry name" value="UBQ-conjugating_enzyme/RWD"/>
</dbReference>
<keyword evidence="4 11" id="KW-0547">Nucleotide-binding</keyword>
<accession>E1ZIX7</accession>
<comment type="catalytic activity">
    <reaction evidence="9">
        <text>L-threonyl-[protein] + ATP = O-phospho-L-threonyl-[protein] + ADP + H(+)</text>
        <dbReference type="Rhea" id="RHEA:46608"/>
        <dbReference type="Rhea" id="RHEA-COMP:11060"/>
        <dbReference type="Rhea" id="RHEA-COMP:11605"/>
        <dbReference type="ChEBI" id="CHEBI:15378"/>
        <dbReference type="ChEBI" id="CHEBI:30013"/>
        <dbReference type="ChEBI" id="CHEBI:30616"/>
        <dbReference type="ChEBI" id="CHEBI:61977"/>
        <dbReference type="ChEBI" id="CHEBI:456216"/>
        <dbReference type="EC" id="2.7.11.1"/>
    </reaction>
</comment>
<reference evidence="15 16" key="1">
    <citation type="journal article" date="2010" name="Plant Cell">
        <title>The Chlorella variabilis NC64A genome reveals adaptation to photosymbiosis, coevolution with viruses, and cryptic sex.</title>
        <authorList>
            <person name="Blanc G."/>
            <person name="Duncan G."/>
            <person name="Agarkova I."/>
            <person name="Borodovsky M."/>
            <person name="Gurnon J."/>
            <person name="Kuo A."/>
            <person name="Lindquist E."/>
            <person name="Lucas S."/>
            <person name="Pangilinan J."/>
            <person name="Polle J."/>
            <person name="Salamov A."/>
            <person name="Terry A."/>
            <person name="Yamada T."/>
            <person name="Dunigan D.D."/>
            <person name="Grigoriev I.V."/>
            <person name="Claverie J.M."/>
            <person name="Van Etten J.L."/>
        </authorList>
    </citation>
    <scope>NUCLEOTIDE SEQUENCE [LARGE SCALE GENOMIC DNA]</scope>
    <source>
        <strain evidence="15 16">NC64A</strain>
    </source>
</reference>
<dbReference type="GO" id="GO:0005524">
    <property type="term" value="F:ATP binding"/>
    <property type="evidence" value="ECO:0007669"/>
    <property type="project" value="UniProtKB-UniRule"/>
</dbReference>
<dbReference type="InterPro" id="IPR024435">
    <property type="entry name" value="HisRS-related_dom"/>
</dbReference>
<evidence type="ECO:0000259" key="13">
    <source>
        <dbReference type="PROSITE" id="PS50011"/>
    </source>
</evidence>
<dbReference type="InterPro" id="IPR045864">
    <property type="entry name" value="aa-tRNA-synth_II/BPL/LPL"/>
</dbReference>
<dbReference type="FunCoup" id="E1ZIX7">
    <property type="interactions" value="1366"/>
</dbReference>
<gene>
    <name evidence="15" type="ORF">CHLNCDRAFT_135753</name>
</gene>
<feature type="compositionally biased region" description="Polar residues" evidence="12">
    <location>
        <begin position="745"/>
        <end position="756"/>
    </location>
</feature>
<dbReference type="eggNOG" id="KOG1035">
    <property type="taxonomic scope" value="Eukaryota"/>
</dbReference>
<dbReference type="SMART" id="SM00591">
    <property type="entry name" value="RWD"/>
    <property type="match status" value="1"/>
</dbReference>
<dbReference type="EMBL" id="GL433848">
    <property type="protein sequence ID" value="EFN54235.1"/>
    <property type="molecule type" value="Genomic_DNA"/>
</dbReference>
<feature type="compositionally biased region" description="Acidic residues" evidence="12">
    <location>
        <begin position="1538"/>
        <end position="1547"/>
    </location>
</feature>
<feature type="compositionally biased region" description="Low complexity" evidence="12">
    <location>
        <begin position="575"/>
        <end position="592"/>
    </location>
</feature>
<dbReference type="CDD" id="cd23823">
    <property type="entry name" value="RWD_GCN2"/>
    <property type="match status" value="1"/>
</dbReference>
<dbReference type="InterPro" id="IPR050339">
    <property type="entry name" value="CC_SR_Kinase"/>
</dbReference>
<dbReference type="GO" id="GO:0005829">
    <property type="term" value="C:cytosol"/>
    <property type="evidence" value="ECO:0007669"/>
    <property type="project" value="TreeGrafter"/>
</dbReference>
<evidence type="ECO:0000259" key="14">
    <source>
        <dbReference type="PROSITE" id="PS50908"/>
    </source>
</evidence>
<feature type="compositionally biased region" description="Low complexity" evidence="12">
    <location>
        <begin position="684"/>
        <end position="713"/>
    </location>
</feature>
<dbReference type="PANTHER" id="PTHR11042:SF136">
    <property type="entry name" value="EIF-2-ALPHA KINASE GCN2"/>
    <property type="match status" value="1"/>
</dbReference>
<dbReference type="PANTHER" id="PTHR11042">
    <property type="entry name" value="EUKARYOTIC TRANSLATION INITIATION FACTOR 2-ALPHA KINASE EIF2-ALPHA KINASE -RELATED"/>
    <property type="match status" value="1"/>
</dbReference>
<evidence type="ECO:0000256" key="3">
    <source>
        <dbReference type="ARBA" id="ARBA00022679"/>
    </source>
</evidence>
<dbReference type="PROSITE" id="PS50908">
    <property type="entry name" value="RWD"/>
    <property type="match status" value="1"/>
</dbReference>
<dbReference type="SMART" id="SM00220">
    <property type="entry name" value="S_TKc"/>
    <property type="match status" value="1"/>
</dbReference>
<feature type="binding site" evidence="11">
    <location>
        <position position="504"/>
    </location>
    <ligand>
        <name>ATP</name>
        <dbReference type="ChEBI" id="CHEBI:30616"/>
    </ligand>
</feature>
<feature type="region of interest" description="Disordered" evidence="12">
    <location>
        <begin position="842"/>
        <end position="862"/>
    </location>
</feature>
<name>E1ZIX7_CHLVA</name>
<dbReference type="SUPFAM" id="SSF54495">
    <property type="entry name" value="UBC-like"/>
    <property type="match status" value="1"/>
</dbReference>
<evidence type="ECO:0000256" key="11">
    <source>
        <dbReference type="PROSITE-ProRule" id="PRU10141"/>
    </source>
</evidence>
<feature type="region of interest" description="Disordered" evidence="12">
    <location>
        <begin position="684"/>
        <end position="764"/>
    </location>
</feature>
<dbReference type="Gene3D" id="3.30.930.10">
    <property type="entry name" value="Bira Bifunctional Protein, Domain 2"/>
    <property type="match status" value="1"/>
</dbReference>
<dbReference type="InterPro" id="IPR008271">
    <property type="entry name" value="Ser/Thr_kinase_AS"/>
</dbReference>
<dbReference type="Gene3D" id="3.40.50.800">
    <property type="entry name" value="Anticodon-binding domain"/>
    <property type="match status" value="1"/>
</dbReference>
<feature type="domain" description="Protein kinase" evidence="13">
    <location>
        <begin position="474"/>
        <end position="980"/>
    </location>
</feature>
<dbReference type="Pfam" id="PF12745">
    <property type="entry name" value="HGTP_anticodon2"/>
    <property type="match status" value="1"/>
</dbReference>
<dbReference type="GO" id="GO:0006412">
    <property type="term" value="P:translation"/>
    <property type="evidence" value="ECO:0007669"/>
    <property type="project" value="UniProtKB-KW"/>
</dbReference>
<dbReference type="EC" id="2.7.11.1" evidence="1"/>
<feature type="region of interest" description="Disordered" evidence="12">
    <location>
        <begin position="552"/>
        <end position="653"/>
    </location>
</feature>
<evidence type="ECO:0000313" key="16">
    <source>
        <dbReference type="Proteomes" id="UP000008141"/>
    </source>
</evidence>
<evidence type="ECO:0000313" key="15">
    <source>
        <dbReference type="EMBL" id="EFN54235.1"/>
    </source>
</evidence>
<evidence type="ECO:0000256" key="12">
    <source>
        <dbReference type="SAM" id="MobiDB-lite"/>
    </source>
</evidence>
<dbReference type="InterPro" id="IPR000719">
    <property type="entry name" value="Prot_kinase_dom"/>
</dbReference>
<dbReference type="SUPFAM" id="SSF56112">
    <property type="entry name" value="Protein kinase-like (PK-like)"/>
    <property type="match status" value="1"/>
</dbReference>
<feature type="compositionally biased region" description="Basic and acidic residues" evidence="12">
    <location>
        <begin position="644"/>
        <end position="653"/>
    </location>
</feature>
<dbReference type="SUPFAM" id="SSF55681">
    <property type="entry name" value="Class II aaRS and biotin synthetases"/>
    <property type="match status" value="1"/>
</dbReference>
<dbReference type="GO" id="GO:0004694">
    <property type="term" value="F:eukaryotic translation initiation factor 2alpha kinase activity"/>
    <property type="evidence" value="ECO:0007669"/>
    <property type="project" value="TreeGrafter"/>
</dbReference>
<dbReference type="Pfam" id="PF00069">
    <property type="entry name" value="Pkinase"/>
    <property type="match status" value="2"/>
</dbReference>
<keyword evidence="16" id="KW-1185">Reference proteome</keyword>
<organism evidence="16">
    <name type="scientific">Chlorella variabilis</name>
    <name type="common">Green alga</name>
    <dbReference type="NCBI Taxonomy" id="554065"/>
    <lineage>
        <taxon>Eukaryota</taxon>
        <taxon>Viridiplantae</taxon>
        <taxon>Chlorophyta</taxon>
        <taxon>core chlorophytes</taxon>
        <taxon>Trebouxiophyceae</taxon>
        <taxon>Chlorellales</taxon>
        <taxon>Chlorellaceae</taxon>
        <taxon>Chlorella clade</taxon>
        <taxon>Chlorella</taxon>
    </lineage>
</organism>
<dbReference type="FunFam" id="3.40.50.800:FF:000012">
    <property type="entry name" value="Histidine--tRNA ligase, cytoplasmic"/>
    <property type="match status" value="1"/>
</dbReference>
<feature type="region of interest" description="Disordered" evidence="12">
    <location>
        <begin position="264"/>
        <end position="285"/>
    </location>
</feature>
<evidence type="ECO:0000256" key="4">
    <source>
        <dbReference type="ARBA" id="ARBA00022741"/>
    </source>
</evidence>
<dbReference type="PROSITE" id="PS00107">
    <property type="entry name" value="PROTEIN_KINASE_ATP"/>
    <property type="match status" value="1"/>
</dbReference>
<dbReference type="GO" id="GO:0009893">
    <property type="term" value="P:positive regulation of metabolic process"/>
    <property type="evidence" value="ECO:0007669"/>
    <property type="project" value="UniProtKB-ARBA"/>
</dbReference>
<feature type="region of interest" description="Disordered" evidence="12">
    <location>
        <begin position="1513"/>
        <end position="1563"/>
    </location>
</feature>
<dbReference type="KEGG" id="cvr:CHLNCDRAFT_135753"/>
<evidence type="ECO:0000256" key="7">
    <source>
        <dbReference type="ARBA" id="ARBA00022917"/>
    </source>
</evidence>
<keyword evidence="6 11" id="KW-0067">ATP-binding</keyword>
<evidence type="ECO:0000256" key="8">
    <source>
        <dbReference type="ARBA" id="ARBA00037982"/>
    </source>
</evidence>
<proteinExistence type="inferred from homology"/>
<dbReference type="STRING" id="554065.E1ZIX7"/>
<comment type="catalytic activity">
    <reaction evidence="10">
        <text>L-seryl-[protein] + ATP = O-phospho-L-seryl-[protein] + ADP + H(+)</text>
        <dbReference type="Rhea" id="RHEA:17989"/>
        <dbReference type="Rhea" id="RHEA-COMP:9863"/>
        <dbReference type="Rhea" id="RHEA-COMP:11604"/>
        <dbReference type="ChEBI" id="CHEBI:15378"/>
        <dbReference type="ChEBI" id="CHEBI:29999"/>
        <dbReference type="ChEBI" id="CHEBI:30616"/>
        <dbReference type="ChEBI" id="CHEBI:83421"/>
        <dbReference type="ChEBI" id="CHEBI:456216"/>
        <dbReference type="EC" id="2.7.11.1"/>
    </reaction>
</comment>
<dbReference type="GO" id="GO:0007165">
    <property type="term" value="P:signal transduction"/>
    <property type="evidence" value="ECO:0007669"/>
    <property type="project" value="UniProtKB-ARBA"/>
</dbReference>
<dbReference type="GeneID" id="17353590"/>
<feature type="domain" description="RWD" evidence="14">
    <location>
        <begin position="26"/>
        <end position="134"/>
    </location>
</feature>
<comment type="similarity">
    <text evidence="8">Belongs to the protein kinase superfamily. Ser/Thr protein kinase family. GCN2 subfamily.</text>
</comment>
<dbReference type="InterPro" id="IPR041715">
    <property type="entry name" value="HisRS-like_core"/>
</dbReference>
<evidence type="ECO:0000256" key="1">
    <source>
        <dbReference type="ARBA" id="ARBA00012513"/>
    </source>
</evidence>
<feature type="region of interest" description="Disordered" evidence="12">
    <location>
        <begin position="446"/>
        <end position="467"/>
    </location>
</feature>
<keyword evidence="3" id="KW-0808">Transferase</keyword>
<evidence type="ECO:0000256" key="9">
    <source>
        <dbReference type="ARBA" id="ARBA00047899"/>
    </source>
</evidence>
<dbReference type="PROSITE" id="PS50011">
    <property type="entry name" value="PROTEIN_KINASE_DOM"/>
    <property type="match status" value="1"/>
</dbReference>
<dbReference type="PROSITE" id="PS00108">
    <property type="entry name" value="PROTEIN_KINASE_ST"/>
    <property type="match status" value="1"/>
</dbReference>
<dbReference type="InterPro" id="IPR006575">
    <property type="entry name" value="RWD_dom"/>
</dbReference>
<dbReference type="InParanoid" id="E1ZIX7"/>
<feature type="compositionally biased region" description="Basic and acidic residues" evidence="12">
    <location>
        <begin position="622"/>
        <end position="632"/>
    </location>
</feature>
<dbReference type="InterPro" id="IPR017441">
    <property type="entry name" value="Protein_kinase_ATP_BS"/>
</dbReference>
<feature type="region of interest" description="Disordered" evidence="12">
    <location>
        <begin position="301"/>
        <end position="329"/>
    </location>
</feature>
<dbReference type="RefSeq" id="XP_005846337.1">
    <property type="nucleotide sequence ID" value="XM_005846275.1"/>
</dbReference>
<dbReference type="FunFam" id="3.10.110.10:FF:000050">
    <property type="entry name" value="eIF-2-alpha kinase GCN2"/>
    <property type="match status" value="1"/>
</dbReference>
<protein>
    <recommendedName>
        <fullName evidence="1">non-specific serine/threonine protein kinase</fullName>
        <ecNumber evidence="1">2.7.11.1</ecNumber>
    </recommendedName>
</protein>
<dbReference type="Gene3D" id="1.10.510.10">
    <property type="entry name" value="Transferase(Phosphotransferase) domain 1"/>
    <property type="match status" value="1"/>
</dbReference>
<dbReference type="OrthoDB" id="341578at2759"/>
<dbReference type="Pfam" id="PF13393">
    <property type="entry name" value="tRNA-synt_His"/>
    <property type="match status" value="1"/>
</dbReference>
<evidence type="ECO:0000256" key="10">
    <source>
        <dbReference type="ARBA" id="ARBA00048679"/>
    </source>
</evidence>
<keyword evidence="7" id="KW-0648">Protein biosynthesis</keyword>
<dbReference type="GO" id="GO:0005634">
    <property type="term" value="C:nucleus"/>
    <property type="evidence" value="ECO:0007669"/>
    <property type="project" value="TreeGrafter"/>
</dbReference>
<dbReference type="OMA" id="AHHAFIE"/>
<dbReference type="Proteomes" id="UP000008141">
    <property type="component" value="Unassembled WGS sequence"/>
</dbReference>